<feature type="compositionally biased region" description="Basic and acidic residues" evidence="1">
    <location>
        <begin position="149"/>
        <end position="158"/>
    </location>
</feature>
<feature type="signal peptide" evidence="2">
    <location>
        <begin position="1"/>
        <end position="25"/>
    </location>
</feature>
<evidence type="ECO:0000313" key="3">
    <source>
        <dbReference type="EMBL" id="MBB3764382.1"/>
    </source>
</evidence>
<keyword evidence="2" id="KW-0732">Signal</keyword>
<proteinExistence type="predicted"/>
<reference evidence="3 4" key="1">
    <citation type="submission" date="2020-08" db="EMBL/GenBank/DDBJ databases">
        <title>Genomic Encyclopedia of Type Strains, Phase IV (KMG-IV): sequencing the most valuable type-strain genomes for metagenomic binning, comparative biology and taxonomic classification.</title>
        <authorList>
            <person name="Goeker M."/>
        </authorList>
    </citation>
    <scope>NUCLEOTIDE SEQUENCE [LARGE SCALE GENOMIC DNA]</scope>
    <source>
        <strain evidence="3 4">DSM 24194</strain>
    </source>
</reference>
<dbReference type="RefSeq" id="WP_183933644.1">
    <property type="nucleotide sequence ID" value="NZ_JACICF010000001.1"/>
</dbReference>
<dbReference type="AlphaFoldDB" id="A0A839Z450"/>
<feature type="compositionally biased region" description="Basic and acidic residues" evidence="1">
    <location>
        <begin position="119"/>
        <end position="142"/>
    </location>
</feature>
<keyword evidence="4" id="KW-1185">Reference proteome</keyword>
<feature type="region of interest" description="Disordered" evidence="1">
    <location>
        <begin position="119"/>
        <end position="158"/>
    </location>
</feature>
<name>A0A839Z450_9SPHN</name>
<evidence type="ECO:0000256" key="2">
    <source>
        <dbReference type="SAM" id="SignalP"/>
    </source>
</evidence>
<dbReference type="EMBL" id="JACICF010000001">
    <property type="protein sequence ID" value="MBB3764382.1"/>
    <property type="molecule type" value="Genomic_DNA"/>
</dbReference>
<evidence type="ECO:0000313" key="4">
    <source>
        <dbReference type="Proteomes" id="UP000578569"/>
    </source>
</evidence>
<protein>
    <submittedName>
        <fullName evidence="3">Chromosome segregation ATPase</fullName>
    </submittedName>
</protein>
<dbReference type="PROSITE" id="PS51257">
    <property type="entry name" value="PROKAR_LIPOPROTEIN"/>
    <property type="match status" value="1"/>
</dbReference>
<sequence length="173" mass="19219">MIKLTVFTMASALSLACGAPALAQAIPPASIAGSPAEGEWVKLSEKEAELRRDVNRLHTDHARDMSKLAEIAATKDRALSRSADARQSYERLLASPPPTGHAEMADRWAKKLAESADDWALHERKHEDGAKKWRKAEERESKSASALRKAQDRLDKAVRERTALEQRALMARR</sequence>
<evidence type="ECO:0000256" key="1">
    <source>
        <dbReference type="SAM" id="MobiDB-lite"/>
    </source>
</evidence>
<feature type="chain" id="PRO_5032904087" evidence="2">
    <location>
        <begin position="26"/>
        <end position="173"/>
    </location>
</feature>
<accession>A0A839Z450</accession>
<organism evidence="3 4">
    <name type="scientific">Sphingomicrobium lutaoense</name>
    <dbReference type="NCBI Taxonomy" id="515949"/>
    <lineage>
        <taxon>Bacteria</taxon>
        <taxon>Pseudomonadati</taxon>
        <taxon>Pseudomonadota</taxon>
        <taxon>Alphaproteobacteria</taxon>
        <taxon>Sphingomonadales</taxon>
        <taxon>Sphingomonadaceae</taxon>
        <taxon>Sphingomicrobium</taxon>
    </lineage>
</organism>
<dbReference type="Proteomes" id="UP000578569">
    <property type="component" value="Unassembled WGS sequence"/>
</dbReference>
<gene>
    <name evidence="3" type="ORF">FHS50_001405</name>
</gene>
<comment type="caution">
    <text evidence="3">The sequence shown here is derived from an EMBL/GenBank/DDBJ whole genome shotgun (WGS) entry which is preliminary data.</text>
</comment>